<dbReference type="InterPro" id="IPR036388">
    <property type="entry name" value="WH-like_DNA-bd_sf"/>
</dbReference>
<dbReference type="SUPFAM" id="SSF46785">
    <property type="entry name" value="Winged helix' DNA-binding domain"/>
    <property type="match status" value="1"/>
</dbReference>
<dbReference type="InterPro" id="IPR036390">
    <property type="entry name" value="WH_DNA-bd_sf"/>
</dbReference>
<comment type="caution">
    <text evidence="1">The sequence shown here is derived from an EMBL/GenBank/DDBJ whole genome shotgun (WGS) entry which is preliminary data.</text>
</comment>
<proteinExistence type="predicted"/>
<dbReference type="Gene3D" id="1.10.10.10">
    <property type="entry name" value="Winged helix-like DNA-binding domain superfamily/Winged helix DNA-binding domain"/>
    <property type="match status" value="1"/>
</dbReference>
<dbReference type="EMBL" id="LUAW01000011">
    <property type="protein sequence ID" value="KYQ73215.1"/>
    <property type="molecule type" value="Genomic_DNA"/>
</dbReference>
<protein>
    <recommendedName>
        <fullName evidence="3">Transcriptional regulator</fullName>
    </recommendedName>
</protein>
<reference evidence="1 2" key="1">
    <citation type="submission" date="2016-03" db="EMBL/GenBank/DDBJ databases">
        <title>Acinetobacter genomospecies 28 strain ANC 4149.</title>
        <authorList>
            <person name="Radolfova-Krizova L."/>
            <person name="Nemec A."/>
        </authorList>
    </citation>
    <scope>NUCLEOTIDE SEQUENCE [LARGE SCALE GENOMIC DNA]</scope>
    <source>
        <strain evidence="1 2">ANC 4149</strain>
    </source>
</reference>
<dbReference type="AlphaFoldDB" id="A0A151Y5A6"/>
<dbReference type="OrthoDB" id="6693743at2"/>
<evidence type="ECO:0000313" key="2">
    <source>
        <dbReference type="Proteomes" id="UP000076276"/>
    </source>
</evidence>
<keyword evidence="2" id="KW-1185">Reference proteome</keyword>
<gene>
    <name evidence="1" type="ORF">AZH43_07255</name>
</gene>
<organism evidence="1 2">
    <name type="scientific">Acinetobacter pragensis</name>
    <dbReference type="NCBI Taxonomy" id="1806892"/>
    <lineage>
        <taxon>Bacteria</taxon>
        <taxon>Pseudomonadati</taxon>
        <taxon>Pseudomonadota</taxon>
        <taxon>Gammaproteobacteria</taxon>
        <taxon>Moraxellales</taxon>
        <taxon>Moraxellaceae</taxon>
        <taxon>Acinetobacter</taxon>
    </lineage>
</organism>
<dbReference type="RefSeq" id="WP_067666536.1">
    <property type="nucleotide sequence ID" value="NZ_CBCSIK010000008.1"/>
</dbReference>
<name>A0A151Y5A6_9GAMM</name>
<dbReference type="Proteomes" id="UP000076276">
    <property type="component" value="Unassembled WGS sequence"/>
</dbReference>
<evidence type="ECO:0000313" key="1">
    <source>
        <dbReference type="EMBL" id="KYQ73215.1"/>
    </source>
</evidence>
<sequence length="86" mass="9703">MNQAKRTYLNLMIFKIIAECKGRISVQQIHQQIEPNMGMSVRSLQRYMKGLAEWGLIQADGKTPQGFKLSEHAKSIFKELAGSAAH</sequence>
<dbReference type="STRING" id="1806892.AZH43_07255"/>
<accession>A0A151Y5A6</accession>
<evidence type="ECO:0008006" key="3">
    <source>
        <dbReference type="Google" id="ProtNLM"/>
    </source>
</evidence>